<dbReference type="RefSeq" id="WP_294756060.1">
    <property type="nucleotide sequence ID" value="NZ_DYUC01000106.1"/>
</dbReference>
<evidence type="ECO:0000313" key="2">
    <source>
        <dbReference type="EMBL" id="HJG87452.1"/>
    </source>
</evidence>
<feature type="region of interest" description="Disordered" evidence="1">
    <location>
        <begin position="586"/>
        <end position="638"/>
    </location>
</feature>
<gene>
    <name evidence="2" type="ORF">K8V01_10600</name>
</gene>
<proteinExistence type="predicted"/>
<dbReference type="EMBL" id="DYUC01000106">
    <property type="protein sequence ID" value="HJG87452.1"/>
    <property type="molecule type" value="Genomic_DNA"/>
</dbReference>
<feature type="compositionally biased region" description="Gly residues" evidence="1">
    <location>
        <begin position="622"/>
        <end position="638"/>
    </location>
</feature>
<reference evidence="2" key="1">
    <citation type="journal article" date="2021" name="PeerJ">
        <title>Extensive microbial diversity within the chicken gut microbiome revealed by metagenomics and culture.</title>
        <authorList>
            <person name="Gilroy R."/>
            <person name="Ravi A."/>
            <person name="Getino M."/>
            <person name="Pursley I."/>
            <person name="Horton D.L."/>
            <person name="Alikhan N.F."/>
            <person name="Baker D."/>
            <person name="Gharbi K."/>
            <person name="Hall N."/>
            <person name="Watson M."/>
            <person name="Adriaenssens E.M."/>
            <person name="Foster-Nyarko E."/>
            <person name="Jarju S."/>
            <person name="Secka A."/>
            <person name="Antonio M."/>
            <person name="Oren A."/>
            <person name="Chaudhuri R.R."/>
            <person name="La Ragione R."/>
            <person name="Hildebrand F."/>
            <person name="Pallen M.J."/>
        </authorList>
    </citation>
    <scope>NUCLEOTIDE SEQUENCE</scope>
    <source>
        <strain evidence="2">CHK179-5677</strain>
    </source>
</reference>
<evidence type="ECO:0000256" key="1">
    <source>
        <dbReference type="SAM" id="MobiDB-lite"/>
    </source>
</evidence>
<name>A0A921MNG7_9FIRM</name>
<dbReference type="AlphaFoldDB" id="A0A921MNG7"/>
<protein>
    <submittedName>
        <fullName evidence="2">Uncharacterized protein</fullName>
    </submittedName>
</protein>
<dbReference type="Proteomes" id="UP000760668">
    <property type="component" value="Unassembled WGS sequence"/>
</dbReference>
<comment type="caution">
    <text evidence="2">The sequence shown here is derived from an EMBL/GenBank/DDBJ whole genome shotgun (WGS) entry which is preliminary data.</text>
</comment>
<accession>A0A921MNG7</accession>
<evidence type="ECO:0000313" key="3">
    <source>
        <dbReference type="Proteomes" id="UP000760668"/>
    </source>
</evidence>
<sequence>MRNRITYAGKEFSDDLDAAYRITTGDCLLETSPLSDSLAANTLEFEVDSADTGLVQYVRNDKMVYEHRGRRLGTFYVQSVGRVGRQSYQFSAVSAVGLLMGKTHYGGLYTGQTAEEVILDIVAGTGVTVEIKSIFRDYQLYGWLPIATARDNLAQVLFAIGACLRTMTNGVLRVTSLYGGVSWARGAGSCFTGGAVDYGTPVARVIVTEHRWEAGTESRELFNGAANQGDIIRFDEPVHSLQANGFTILESNCNYAKVSAGTGTLTGTPYLHHMRDITKQVSEAGDDVTVKEAYLVSLVNSVGVAERLAEFYAHRETVTQEAVWDGEQPGDVVRTAHPYGGTAEVFLASADLAMSGILRASEEGVVGYRPPTPESQTYYDFSELLTGSGEWTVPEGVDNVTAVLIGPGTGGRGGSPGTSDGRYGYGSYAGGIDGSTTIYYLGGGIAGEGGAAGTPGSPGKVFQSTLDVTPSQKIAYNCPAGGAGGAANSNGAAGQPTTFGSLSSDAGAVLESGYTDPITQTVYAQPGQAGVKGGRGTGADGTGRDWKLVQGENVVYNGVTYRPGSTGKSNAGNCSGGYGGGPAAGANGGNGKDAPTATSRRAQVGDGGNGATPVTPPQNPQLGGGGHAGHGGGGAGGQGNGANSAANYLVRGYPGSGGAGGRGGQGGNGGILLYYRKPQAIQSGRFRGKNGQIFFAKGRTTLAV</sequence>
<organism evidence="2 3">
    <name type="scientific">Pseudoflavonifractor capillosus</name>
    <dbReference type="NCBI Taxonomy" id="106588"/>
    <lineage>
        <taxon>Bacteria</taxon>
        <taxon>Bacillati</taxon>
        <taxon>Bacillota</taxon>
        <taxon>Clostridia</taxon>
        <taxon>Eubacteriales</taxon>
        <taxon>Oscillospiraceae</taxon>
        <taxon>Pseudoflavonifractor</taxon>
    </lineage>
</organism>
<reference evidence="2" key="2">
    <citation type="submission" date="2021-09" db="EMBL/GenBank/DDBJ databases">
        <authorList>
            <person name="Gilroy R."/>
        </authorList>
    </citation>
    <scope>NUCLEOTIDE SEQUENCE</scope>
    <source>
        <strain evidence="2">CHK179-5677</strain>
    </source>
</reference>